<feature type="compositionally biased region" description="Basic and acidic residues" evidence="1">
    <location>
        <begin position="203"/>
        <end position="212"/>
    </location>
</feature>
<protein>
    <submittedName>
        <fullName evidence="4">Pilus assembly protein TadG-related protein</fullName>
    </submittedName>
</protein>
<proteinExistence type="predicted"/>
<feature type="domain" description="Putative Flp pilus-assembly TadG-like N-terminal" evidence="3">
    <location>
        <begin position="9"/>
        <end position="55"/>
    </location>
</feature>
<evidence type="ECO:0000256" key="2">
    <source>
        <dbReference type="SAM" id="Phobius"/>
    </source>
</evidence>
<organism evidence="4 5">
    <name type="scientific">Streptomyces eurythermus</name>
    <dbReference type="NCBI Taxonomy" id="42237"/>
    <lineage>
        <taxon>Bacteria</taxon>
        <taxon>Bacillati</taxon>
        <taxon>Actinomycetota</taxon>
        <taxon>Actinomycetes</taxon>
        <taxon>Kitasatosporales</taxon>
        <taxon>Streptomycetaceae</taxon>
        <taxon>Streptomyces</taxon>
    </lineage>
</organism>
<evidence type="ECO:0000256" key="1">
    <source>
        <dbReference type="SAM" id="MobiDB-lite"/>
    </source>
</evidence>
<feature type="region of interest" description="Disordered" evidence="1">
    <location>
        <begin position="146"/>
        <end position="237"/>
    </location>
</feature>
<sequence length="237" mass="24609">MTRARHDTGQAFPIYLTVVAGLLFLALAYLAVGQAAVNRGGAQTAADAAALAAAQETRDQLADLWRENLDDPASWGAIFEGAGAGDSCWRADQLAALNDAAVRCAFDAPLSYVVDARTDKSVGDSIVPGTENVHATAHARAVIEPLCTPPETLPEPPGPSGPSEEPTAPPAEGSAPPGDGSAPPGDGQRPPEPHDPPLPPLTCEDKVWHPEPDDTTELPGPEDLFDVHLADSPANDR</sequence>
<dbReference type="Proteomes" id="UP001603418">
    <property type="component" value="Unassembled WGS sequence"/>
</dbReference>
<comment type="caution">
    <text evidence="4">The sequence shown here is derived from an EMBL/GenBank/DDBJ whole genome shotgun (WGS) entry which is preliminary data.</text>
</comment>
<dbReference type="RefSeq" id="WP_030778743.1">
    <property type="nucleotide sequence ID" value="NZ_JBFACJ010000006.1"/>
</dbReference>
<reference evidence="4 5" key="1">
    <citation type="submission" date="2024-10" db="EMBL/GenBank/DDBJ databases">
        <title>The Natural Products Discovery Center: Release of the First 8490 Sequenced Strains for Exploring Actinobacteria Biosynthetic Diversity.</title>
        <authorList>
            <person name="Kalkreuter E."/>
            <person name="Kautsar S.A."/>
            <person name="Yang D."/>
            <person name="Bader C.D."/>
            <person name="Teijaro C.N."/>
            <person name="Fluegel L."/>
            <person name="Davis C.M."/>
            <person name="Simpson J.R."/>
            <person name="Lauterbach L."/>
            <person name="Steele A.D."/>
            <person name="Gui C."/>
            <person name="Meng S."/>
            <person name="Li G."/>
            <person name="Viehrig K."/>
            <person name="Ye F."/>
            <person name="Su P."/>
            <person name="Kiefer A.F."/>
            <person name="Nichols A."/>
            <person name="Cepeda A.J."/>
            <person name="Yan W."/>
            <person name="Fan B."/>
            <person name="Jiang Y."/>
            <person name="Adhikari A."/>
            <person name="Zheng C.-J."/>
            <person name="Schuster L."/>
            <person name="Cowan T.M."/>
            <person name="Smanski M.J."/>
            <person name="Chevrette M.G."/>
            <person name="De Carvalho L.P.S."/>
            <person name="Shen B."/>
        </authorList>
    </citation>
    <scope>NUCLEOTIDE SEQUENCE [LARGE SCALE GENOMIC DNA]</scope>
    <source>
        <strain evidence="4 5">NPDC013366</strain>
    </source>
</reference>
<keyword evidence="5" id="KW-1185">Reference proteome</keyword>
<dbReference type="InterPro" id="IPR028087">
    <property type="entry name" value="Tad_N"/>
</dbReference>
<evidence type="ECO:0000259" key="3">
    <source>
        <dbReference type="Pfam" id="PF13400"/>
    </source>
</evidence>
<gene>
    <name evidence="4" type="ORF">ACF1HC_26770</name>
</gene>
<evidence type="ECO:0000313" key="5">
    <source>
        <dbReference type="Proteomes" id="UP001603418"/>
    </source>
</evidence>
<keyword evidence="2" id="KW-1133">Transmembrane helix</keyword>
<name>A0ABW6Z225_9ACTN</name>
<feature type="compositionally biased region" description="Basic and acidic residues" evidence="1">
    <location>
        <begin position="225"/>
        <end position="237"/>
    </location>
</feature>
<dbReference type="EMBL" id="JBICBM010000013">
    <property type="protein sequence ID" value="MFF9885166.1"/>
    <property type="molecule type" value="Genomic_DNA"/>
</dbReference>
<dbReference type="Pfam" id="PF13400">
    <property type="entry name" value="Tad"/>
    <property type="match status" value="1"/>
</dbReference>
<keyword evidence="2" id="KW-0812">Transmembrane</keyword>
<evidence type="ECO:0000313" key="4">
    <source>
        <dbReference type="EMBL" id="MFF9885166.1"/>
    </source>
</evidence>
<feature type="compositionally biased region" description="Pro residues" evidence="1">
    <location>
        <begin position="147"/>
        <end position="160"/>
    </location>
</feature>
<accession>A0ABW6Z225</accession>
<keyword evidence="2" id="KW-0472">Membrane</keyword>
<feature type="transmembrane region" description="Helical" evidence="2">
    <location>
        <begin position="12"/>
        <end position="32"/>
    </location>
</feature>
<feature type="compositionally biased region" description="Low complexity" evidence="1">
    <location>
        <begin position="161"/>
        <end position="187"/>
    </location>
</feature>